<dbReference type="AlphaFoldDB" id="A0A179BMN0"/>
<keyword evidence="1" id="KW-0812">Transmembrane</keyword>
<keyword evidence="1" id="KW-1133">Transmembrane helix</keyword>
<reference evidence="2" key="1">
    <citation type="submission" date="2016-04" db="EMBL/GenBank/DDBJ databases">
        <title>Fast-growing isolate from the root nodules of Vavilovia formosa.</title>
        <authorList>
            <person name="Kimeklis A."/>
            <person name="Safronova V."/>
            <person name="Belimov A."/>
            <person name="Andronov E."/>
        </authorList>
    </citation>
    <scope>NUCLEOTIDE SEQUENCE [LARGE SCALE GENOMIC DNA]</scope>
    <source>
        <strain evidence="2">Vaf-46</strain>
    </source>
</reference>
<accession>A0A179BMN0</accession>
<feature type="transmembrane region" description="Helical" evidence="1">
    <location>
        <begin position="12"/>
        <end position="34"/>
    </location>
</feature>
<keyword evidence="1" id="KW-0472">Membrane</keyword>
<dbReference type="EMBL" id="LWBS01000326">
    <property type="protein sequence ID" value="OAP92593.1"/>
    <property type="molecule type" value="Genomic_DNA"/>
</dbReference>
<gene>
    <name evidence="2" type="ORF">A4U53_26250</name>
</gene>
<proteinExistence type="predicted"/>
<protein>
    <submittedName>
        <fullName evidence="2">Uncharacterized protein</fullName>
    </submittedName>
</protein>
<name>A0A179BMN0_RHILE</name>
<comment type="caution">
    <text evidence="2">The sequence shown here is derived from an EMBL/GenBank/DDBJ whole genome shotgun (WGS) entry which is preliminary data.</text>
</comment>
<organism evidence="2">
    <name type="scientific">Rhizobium leguminosarum</name>
    <dbReference type="NCBI Taxonomy" id="384"/>
    <lineage>
        <taxon>Bacteria</taxon>
        <taxon>Pseudomonadati</taxon>
        <taxon>Pseudomonadota</taxon>
        <taxon>Alphaproteobacteria</taxon>
        <taxon>Hyphomicrobiales</taxon>
        <taxon>Rhizobiaceae</taxon>
        <taxon>Rhizobium/Agrobacterium group</taxon>
        <taxon>Rhizobium</taxon>
    </lineage>
</organism>
<sequence length="116" mass="13252">MWASRMIKFTWAAIFSFIFIVLALLIISTIIMFIQNPDRIGVTFPERAISDAARLTHRSQNEIDGECSIKGSYFEKSVSCEMTRTQDGKITDTILLEYTLMFDSITSIADTRENLE</sequence>
<evidence type="ECO:0000256" key="1">
    <source>
        <dbReference type="SAM" id="Phobius"/>
    </source>
</evidence>
<evidence type="ECO:0000313" key="2">
    <source>
        <dbReference type="EMBL" id="OAP92593.1"/>
    </source>
</evidence>